<sequence>MVVKKKLSILLVVALFITILGGCSKSGSKALKDKKVLNIGIMQIVEHPALDLARKGFVETLAKNGFKDGEKIKLDVQNAQGDMATIQTIAKNFTSHKKDMIFAIATPSAQAAYNSTKKTPIAITAVTDPKEAKLVKSLEKSGTNVFGTSDKISVDENFDLIKKILPGKKKIGILYNTSEKNSEIQVKDAEKAAEKFGFEIVKQGITNVNDIHQSLASILGKVDVMFIPTDNTVASAMPFISNECNKKKIAIIGSEEAHVKAGALATSGIDYYKLGAKTAEMAIDVINGKDPKETKIEFMKETELVINEKAVEKLGIKIPKDLENKAKKVK</sequence>
<dbReference type="Proteomes" id="UP001501510">
    <property type="component" value="Unassembled WGS sequence"/>
</dbReference>
<gene>
    <name evidence="1" type="ORF">GCM10008906_14610</name>
</gene>
<dbReference type="PANTHER" id="PTHR35271">
    <property type="entry name" value="ABC TRANSPORTER, SUBSTRATE-BINDING LIPOPROTEIN-RELATED"/>
    <property type="match status" value="1"/>
</dbReference>
<evidence type="ECO:0000313" key="1">
    <source>
        <dbReference type="EMBL" id="GAA0737885.1"/>
    </source>
</evidence>
<dbReference type="InterPro" id="IPR028082">
    <property type="entry name" value="Peripla_BP_I"/>
</dbReference>
<reference evidence="2" key="1">
    <citation type="journal article" date="2019" name="Int. J. Syst. Evol. Microbiol.">
        <title>The Global Catalogue of Microorganisms (GCM) 10K type strain sequencing project: providing services to taxonomists for standard genome sequencing and annotation.</title>
        <authorList>
            <consortium name="The Broad Institute Genomics Platform"/>
            <consortium name="The Broad Institute Genome Sequencing Center for Infectious Disease"/>
            <person name="Wu L."/>
            <person name="Ma J."/>
        </authorList>
    </citation>
    <scope>NUCLEOTIDE SEQUENCE [LARGE SCALE GENOMIC DNA]</scope>
    <source>
        <strain evidence="2">JCM 1407</strain>
    </source>
</reference>
<dbReference type="PANTHER" id="PTHR35271:SF1">
    <property type="entry name" value="ABC TRANSPORTER, SUBSTRATE-BINDING LIPOPROTEIN"/>
    <property type="match status" value="1"/>
</dbReference>
<proteinExistence type="predicted"/>
<dbReference type="InterPro" id="IPR007487">
    <property type="entry name" value="ABC_transpt-TYRBP-like"/>
</dbReference>
<dbReference type="PROSITE" id="PS51257">
    <property type="entry name" value="PROKAR_LIPOPROTEIN"/>
    <property type="match status" value="1"/>
</dbReference>
<evidence type="ECO:0000313" key="2">
    <source>
        <dbReference type="Proteomes" id="UP001501510"/>
    </source>
</evidence>
<dbReference type="Pfam" id="PF04392">
    <property type="entry name" value="ABC_sub_bind"/>
    <property type="match status" value="1"/>
</dbReference>
<name>A0ABP3ULE8_9CLOT</name>
<dbReference type="RefSeq" id="WP_343760367.1">
    <property type="nucleotide sequence ID" value="NZ_BAAACG010000008.1"/>
</dbReference>
<protein>
    <submittedName>
        <fullName evidence="1">ABC transporter substrate-binding protein</fullName>
    </submittedName>
</protein>
<keyword evidence="2" id="KW-1185">Reference proteome</keyword>
<dbReference type="Gene3D" id="3.40.50.2300">
    <property type="match status" value="2"/>
</dbReference>
<comment type="caution">
    <text evidence="1">The sequence shown here is derived from an EMBL/GenBank/DDBJ whole genome shotgun (WGS) entry which is preliminary data.</text>
</comment>
<dbReference type="EMBL" id="BAAACG010000008">
    <property type="protein sequence ID" value="GAA0737885.1"/>
    <property type="molecule type" value="Genomic_DNA"/>
</dbReference>
<dbReference type="CDD" id="cd06325">
    <property type="entry name" value="PBP1_ABC_unchar_transporter"/>
    <property type="match status" value="1"/>
</dbReference>
<organism evidence="1 2">
    <name type="scientific">Clostridium oceanicum</name>
    <dbReference type="NCBI Taxonomy" id="1543"/>
    <lineage>
        <taxon>Bacteria</taxon>
        <taxon>Bacillati</taxon>
        <taxon>Bacillota</taxon>
        <taxon>Clostridia</taxon>
        <taxon>Eubacteriales</taxon>
        <taxon>Clostridiaceae</taxon>
        <taxon>Clostridium</taxon>
    </lineage>
</organism>
<accession>A0ABP3ULE8</accession>
<dbReference type="SUPFAM" id="SSF53822">
    <property type="entry name" value="Periplasmic binding protein-like I"/>
    <property type="match status" value="1"/>
</dbReference>